<keyword evidence="1" id="KW-0812">Transmembrane</keyword>
<sequence>MKWLLWAQLVVVLAALTIGAIAIYMQPDGTVVALGMSLTPFVLIIGPVMGLIALKRRKGYVPAGIVQLVPVVFVVAALFSETPEDVGWSGYVPLNMADQITRTLQWLTWSTWLVAAATVLAVVSALLLFRRKEN</sequence>
<keyword evidence="3" id="KW-1185">Reference proteome</keyword>
<dbReference type="OrthoDB" id="9866531at2"/>
<proteinExistence type="predicted"/>
<evidence type="ECO:0000313" key="2">
    <source>
        <dbReference type="EMBL" id="SMC58251.1"/>
    </source>
</evidence>
<name>A0A1Y5WYT7_KIBAR</name>
<feature type="transmembrane region" description="Helical" evidence="1">
    <location>
        <begin position="106"/>
        <end position="129"/>
    </location>
</feature>
<keyword evidence="1" id="KW-1133">Transmembrane helix</keyword>
<organism evidence="2 3">
    <name type="scientific">Kibdelosporangium aridum</name>
    <dbReference type="NCBI Taxonomy" id="2030"/>
    <lineage>
        <taxon>Bacteria</taxon>
        <taxon>Bacillati</taxon>
        <taxon>Actinomycetota</taxon>
        <taxon>Actinomycetes</taxon>
        <taxon>Pseudonocardiales</taxon>
        <taxon>Pseudonocardiaceae</taxon>
        <taxon>Kibdelosporangium</taxon>
    </lineage>
</organism>
<dbReference type="RefSeq" id="WP_084424510.1">
    <property type="nucleotide sequence ID" value="NZ_FWXV01000001.1"/>
</dbReference>
<dbReference type="AlphaFoldDB" id="A0A1Y5WYT7"/>
<dbReference type="Proteomes" id="UP000192674">
    <property type="component" value="Unassembled WGS sequence"/>
</dbReference>
<keyword evidence="1" id="KW-0472">Membrane</keyword>
<feature type="transmembrane region" description="Helical" evidence="1">
    <location>
        <begin position="29"/>
        <end position="53"/>
    </location>
</feature>
<evidence type="ECO:0000313" key="3">
    <source>
        <dbReference type="Proteomes" id="UP000192674"/>
    </source>
</evidence>
<dbReference type="EMBL" id="FWXV01000001">
    <property type="protein sequence ID" value="SMC58251.1"/>
    <property type="molecule type" value="Genomic_DNA"/>
</dbReference>
<evidence type="ECO:0000256" key="1">
    <source>
        <dbReference type="SAM" id="Phobius"/>
    </source>
</evidence>
<gene>
    <name evidence="2" type="ORF">SAMN05661093_00683</name>
</gene>
<accession>A0A1Y5WYT7</accession>
<protein>
    <submittedName>
        <fullName evidence="2">Uncharacterized protein</fullName>
    </submittedName>
</protein>
<feature type="transmembrane region" description="Helical" evidence="1">
    <location>
        <begin position="60"/>
        <end position="79"/>
    </location>
</feature>
<reference evidence="2 3" key="1">
    <citation type="submission" date="2017-04" db="EMBL/GenBank/DDBJ databases">
        <authorList>
            <person name="Afonso C.L."/>
            <person name="Miller P.J."/>
            <person name="Scott M.A."/>
            <person name="Spackman E."/>
            <person name="Goraichik I."/>
            <person name="Dimitrov K.M."/>
            <person name="Suarez D.L."/>
            <person name="Swayne D.E."/>
        </authorList>
    </citation>
    <scope>NUCLEOTIDE SEQUENCE [LARGE SCALE GENOMIC DNA]</scope>
    <source>
        <strain evidence="2 3">DSM 43828</strain>
    </source>
</reference>